<keyword evidence="3" id="KW-1185">Reference proteome</keyword>
<gene>
    <name evidence="2" type="ORF">IP98_00151</name>
</gene>
<keyword evidence="2" id="KW-0808">Transferase</keyword>
<dbReference type="STRING" id="1341154.FCR2A7T_25890"/>
<organism evidence="2 3">
    <name type="scientific">Flavobacterium cauense R2A-7</name>
    <dbReference type="NCBI Taxonomy" id="1341154"/>
    <lineage>
        <taxon>Bacteria</taxon>
        <taxon>Pseudomonadati</taxon>
        <taxon>Bacteroidota</taxon>
        <taxon>Flavobacteriia</taxon>
        <taxon>Flavobacteriales</taxon>
        <taxon>Flavobacteriaceae</taxon>
        <taxon>Flavobacterium</taxon>
    </lineage>
</organism>
<evidence type="ECO:0000259" key="1">
    <source>
        <dbReference type="PROSITE" id="PS51186"/>
    </source>
</evidence>
<accession>V6RXF4</accession>
<evidence type="ECO:0000313" key="3">
    <source>
        <dbReference type="Proteomes" id="UP000319848"/>
    </source>
</evidence>
<proteinExistence type="predicted"/>
<comment type="caution">
    <text evidence="2">The sequence shown here is derived from an EMBL/GenBank/DDBJ whole genome shotgun (WGS) entry which is preliminary data.</text>
</comment>
<dbReference type="InterPro" id="IPR016181">
    <property type="entry name" value="Acyl_CoA_acyltransferase"/>
</dbReference>
<dbReference type="EMBL" id="VLKQ01000001">
    <property type="protein sequence ID" value="TWI15162.1"/>
    <property type="molecule type" value="Genomic_DNA"/>
</dbReference>
<dbReference type="InterPro" id="IPR050276">
    <property type="entry name" value="MshD_Acetyltransferase"/>
</dbReference>
<dbReference type="PROSITE" id="PS51186">
    <property type="entry name" value="GNAT"/>
    <property type="match status" value="1"/>
</dbReference>
<protein>
    <submittedName>
        <fullName evidence="2">RimJ/RimL family protein N-acetyltransferase</fullName>
    </submittedName>
</protein>
<dbReference type="PANTHER" id="PTHR43617:SF34">
    <property type="entry name" value="PUTATIVE-RELATED"/>
    <property type="match status" value="1"/>
</dbReference>
<dbReference type="InterPro" id="IPR000182">
    <property type="entry name" value="GNAT_dom"/>
</dbReference>
<dbReference type="OrthoDB" id="9796381at2"/>
<dbReference type="Proteomes" id="UP000319848">
    <property type="component" value="Unassembled WGS sequence"/>
</dbReference>
<feature type="domain" description="N-acetyltransferase" evidence="1">
    <location>
        <begin position="13"/>
        <end position="157"/>
    </location>
</feature>
<dbReference type="SUPFAM" id="SSF55729">
    <property type="entry name" value="Acyl-CoA N-acyltransferases (Nat)"/>
    <property type="match status" value="1"/>
</dbReference>
<dbReference type="Gene3D" id="3.40.630.30">
    <property type="match status" value="1"/>
</dbReference>
<dbReference type="GO" id="GO:0016747">
    <property type="term" value="F:acyltransferase activity, transferring groups other than amino-acyl groups"/>
    <property type="evidence" value="ECO:0007669"/>
    <property type="project" value="InterPro"/>
</dbReference>
<dbReference type="PANTHER" id="PTHR43617">
    <property type="entry name" value="L-AMINO ACID N-ACETYLTRANSFERASE"/>
    <property type="match status" value="1"/>
</dbReference>
<dbReference type="Pfam" id="PF00583">
    <property type="entry name" value="Acetyltransf_1"/>
    <property type="match status" value="1"/>
</dbReference>
<name>V6RXF4_9FLAO</name>
<dbReference type="CDD" id="cd04301">
    <property type="entry name" value="NAT_SF"/>
    <property type="match status" value="1"/>
</dbReference>
<reference evidence="2 3" key="1">
    <citation type="journal article" date="2015" name="Stand. Genomic Sci.">
        <title>Genomic Encyclopedia of Bacterial and Archaeal Type Strains, Phase III: the genomes of soil and plant-associated and newly described type strains.</title>
        <authorList>
            <person name="Whitman W.B."/>
            <person name="Woyke T."/>
            <person name="Klenk H.P."/>
            <person name="Zhou Y."/>
            <person name="Lilburn T.G."/>
            <person name="Beck B.J."/>
            <person name="De Vos P."/>
            <person name="Vandamme P."/>
            <person name="Eisen J.A."/>
            <person name="Garrity G."/>
            <person name="Hugenholtz P."/>
            <person name="Kyrpides N.C."/>
        </authorList>
    </citation>
    <scope>NUCLEOTIDE SEQUENCE [LARGE SCALE GENOMIC DNA]</scope>
    <source>
        <strain evidence="2 3">CGMCC 1.7270</strain>
    </source>
</reference>
<sequence>MFSIQQATKVYAEPIVTLWSKLMAIHKEWDADYFSETEDNINHYRNDIEYAIEDTTQVVFVAIYEDQIVGYITAGIVFFSNSYYNMDSHCEVGDIMVDTAYHNSGVGSKSLEEVKKWAAQKNVKTIQLNVFSKNQKAIDFFTKQNFQPLFSKLEFKI</sequence>
<dbReference type="AlphaFoldDB" id="V6RXF4"/>
<dbReference type="RefSeq" id="WP_023571682.1">
    <property type="nucleotide sequence ID" value="NZ_AVBI01000019.1"/>
</dbReference>
<evidence type="ECO:0000313" key="2">
    <source>
        <dbReference type="EMBL" id="TWI15162.1"/>
    </source>
</evidence>